<organism evidence="11 12">
    <name type="scientific">Kineothrix alysoides</name>
    <dbReference type="NCBI Taxonomy" id="1469948"/>
    <lineage>
        <taxon>Bacteria</taxon>
        <taxon>Bacillati</taxon>
        <taxon>Bacillota</taxon>
        <taxon>Clostridia</taxon>
        <taxon>Lachnospirales</taxon>
        <taxon>Lachnospiraceae</taxon>
        <taxon>Kineothrix</taxon>
    </lineage>
</organism>
<dbReference type="InterPro" id="IPR036286">
    <property type="entry name" value="LexA/Signal_pep-like_sf"/>
</dbReference>
<comment type="subcellular location">
    <subcellularLocation>
        <location evidence="2">Cell membrane</location>
        <topology evidence="2">Single-pass type II membrane protein</topology>
    </subcellularLocation>
    <subcellularLocation>
        <location evidence="9">Membrane</location>
        <topology evidence="9">Single-pass type II membrane protein</topology>
    </subcellularLocation>
</comment>
<feature type="active site" evidence="7">
    <location>
        <position position="99"/>
    </location>
</feature>
<keyword evidence="5 8" id="KW-0645">Protease</keyword>
<dbReference type="GO" id="GO:0005886">
    <property type="term" value="C:plasma membrane"/>
    <property type="evidence" value="ECO:0007669"/>
    <property type="project" value="UniProtKB-SubCell"/>
</dbReference>
<sequence length="193" mass="21733">MRRSKGLSFYEKKKRISLHVVREIFGMVFGTFAAILLAAVFVFSVGMRTNVIGVSMEPTLYNGQQILINRFGYKLTSPKKGDVIVFLPNGNQNAHYYIKRVVALPGETVQIIDGQLYVDGVPEDNETYDKMEDAGIAENEIILKNDEYFVLGDNRNISEDSRSGNIGPVNRDTIYGKAWFHMRAENDGMGLIQ</sequence>
<evidence type="ECO:0000256" key="1">
    <source>
        <dbReference type="ARBA" id="ARBA00000677"/>
    </source>
</evidence>
<dbReference type="CDD" id="cd06530">
    <property type="entry name" value="S26_SPase_I"/>
    <property type="match status" value="1"/>
</dbReference>
<dbReference type="GO" id="GO:0006465">
    <property type="term" value="P:signal peptide processing"/>
    <property type="evidence" value="ECO:0007669"/>
    <property type="project" value="InterPro"/>
</dbReference>
<evidence type="ECO:0000313" key="12">
    <source>
        <dbReference type="Proteomes" id="UP000295718"/>
    </source>
</evidence>
<dbReference type="PANTHER" id="PTHR43390:SF1">
    <property type="entry name" value="CHLOROPLAST PROCESSING PEPTIDASE"/>
    <property type="match status" value="1"/>
</dbReference>
<evidence type="ECO:0000256" key="4">
    <source>
        <dbReference type="ARBA" id="ARBA00013208"/>
    </source>
</evidence>
<dbReference type="AlphaFoldDB" id="A0A4R1QT76"/>
<dbReference type="PANTHER" id="PTHR43390">
    <property type="entry name" value="SIGNAL PEPTIDASE I"/>
    <property type="match status" value="1"/>
</dbReference>
<dbReference type="Gene3D" id="2.10.109.10">
    <property type="entry name" value="Umud Fragment, subunit A"/>
    <property type="match status" value="1"/>
</dbReference>
<protein>
    <recommendedName>
        <fullName evidence="4 8">Signal peptidase I</fullName>
        <ecNumber evidence="4 8">3.4.21.89</ecNumber>
    </recommendedName>
</protein>
<feature type="active site" evidence="7">
    <location>
        <position position="55"/>
    </location>
</feature>
<dbReference type="InterPro" id="IPR019757">
    <property type="entry name" value="Pept_S26A_signal_pept_1_Lys-AS"/>
</dbReference>
<name>A0A4R1QT76_9FIRM</name>
<keyword evidence="8" id="KW-0472">Membrane</keyword>
<evidence type="ECO:0000256" key="6">
    <source>
        <dbReference type="ARBA" id="ARBA00022801"/>
    </source>
</evidence>
<keyword evidence="8" id="KW-1133">Transmembrane helix</keyword>
<evidence type="ECO:0000256" key="8">
    <source>
        <dbReference type="RuleBase" id="RU003993"/>
    </source>
</evidence>
<keyword evidence="6 8" id="KW-0378">Hydrolase</keyword>
<feature type="transmembrane region" description="Helical" evidence="8">
    <location>
        <begin position="20"/>
        <end position="43"/>
    </location>
</feature>
<dbReference type="Proteomes" id="UP000295718">
    <property type="component" value="Unassembled WGS sequence"/>
</dbReference>
<evidence type="ECO:0000256" key="9">
    <source>
        <dbReference type="RuleBase" id="RU362042"/>
    </source>
</evidence>
<dbReference type="RefSeq" id="WP_031389919.1">
    <property type="nucleotide sequence ID" value="NZ_JPNB01000001.1"/>
</dbReference>
<evidence type="ECO:0000313" key="11">
    <source>
        <dbReference type="EMBL" id="TCL55685.1"/>
    </source>
</evidence>
<comment type="similarity">
    <text evidence="3 9">Belongs to the peptidase S26 family.</text>
</comment>
<dbReference type="PROSITE" id="PS00760">
    <property type="entry name" value="SPASE_I_2"/>
    <property type="match status" value="1"/>
</dbReference>
<evidence type="ECO:0000256" key="5">
    <source>
        <dbReference type="ARBA" id="ARBA00022670"/>
    </source>
</evidence>
<dbReference type="Pfam" id="PF10502">
    <property type="entry name" value="Peptidase_S26"/>
    <property type="match status" value="1"/>
</dbReference>
<evidence type="ECO:0000256" key="3">
    <source>
        <dbReference type="ARBA" id="ARBA00009370"/>
    </source>
</evidence>
<gene>
    <name evidence="11" type="ORF">EDD76_11496</name>
</gene>
<keyword evidence="8" id="KW-0812">Transmembrane</keyword>
<dbReference type="GO" id="GO:0009003">
    <property type="term" value="F:signal peptidase activity"/>
    <property type="evidence" value="ECO:0007669"/>
    <property type="project" value="UniProtKB-EC"/>
</dbReference>
<dbReference type="PRINTS" id="PR00727">
    <property type="entry name" value="LEADERPTASE"/>
</dbReference>
<dbReference type="EC" id="3.4.21.89" evidence="4 8"/>
<proteinExistence type="inferred from homology"/>
<keyword evidence="12" id="KW-1185">Reference proteome</keyword>
<dbReference type="InterPro" id="IPR019758">
    <property type="entry name" value="Pept_S26A_signal_pept_1_CS"/>
</dbReference>
<evidence type="ECO:0000256" key="2">
    <source>
        <dbReference type="ARBA" id="ARBA00004401"/>
    </source>
</evidence>
<dbReference type="InterPro" id="IPR019533">
    <property type="entry name" value="Peptidase_S26"/>
</dbReference>
<dbReference type="SUPFAM" id="SSF51306">
    <property type="entry name" value="LexA/Signal peptidase"/>
    <property type="match status" value="1"/>
</dbReference>
<dbReference type="InterPro" id="IPR019756">
    <property type="entry name" value="Pept_S26A_signal_pept_1_Ser-AS"/>
</dbReference>
<evidence type="ECO:0000259" key="10">
    <source>
        <dbReference type="Pfam" id="PF10502"/>
    </source>
</evidence>
<dbReference type="GO" id="GO:0004252">
    <property type="term" value="F:serine-type endopeptidase activity"/>
    <property type="evidence" value="ECO:0007669"/>
    <property type="project" value="InterPro"/>
</dbReference>
<dbReference type="PROSITE" id="PS00501">
    <property type="entry name" value="SPASE_I_1"/>
    <property type="match status" value="1"/>
</dbReference>
<comment type="caution">
    <text evidence="11">The sequence shown here is derived from an EMBL/GenBank/DDBJ whole genome shotgun (WGS) entry which is preliminary data.</text>
</comment>
<comment type="catalytic activity">
    <reaction evidence="1 8">
        <text>Cleavage of hydrophobic, N-terminal signal or leader sequences from secreted and periplasmic proteins.</text>
        <dbReference type="EC" id="3.4.21.89"/>
    </reaction>
</comment>
<dbReference type="InterPro" id="IPR000223">
    <property type="entry name" value="Pept_S26A_signal_pept_1"/>
</dbReference>
<reference evidence="11 12" key="1">
    <citation type="submission" date="2019-03" db="EMBL/GenBank/DDBJ databases">
        <title>Genomic Encyclopedia of Type Strains, Phase IV (KMG-IV): sequencing the most valuable type-strain genomes for metagenomic binning, comparative biology and taxonomic classification.</title>
        <authorList>
            <person name="Goeker M."/>
        </authorList>
    </citation>
    <scope>NUCLEOTIDE SEQUENCE [LARGE SCALE GENOMIC DNA]</scope>
    <source>
        <strain evidence="11 12">DSM 100556</strain>
    </source>
</reference>
<accession>A0A4R1QT76</accession>
<dbReference type="EMBL" id="SLUO01000014">
    <property type="protein sequence ID" value="TCL55685.1"/>
    <property type="molecule type" value="Genomic_DNA"/>
</dbReference>
<dbReference type="PROSITE" id="PS00761">
    <property type="entry name" value="SPASE_I_3"/>
    <property type="match status" value="1"/>
</dbReference>
<dbReference type="OrthoDB" id="9802919at2"/>
<dbReference type="STRING" id="1469948.GCA_000732725_01193"/>
<evidence type="ECO:0000256" key="7">
    <source>
        <dbReference type="PIRSR" id="PIRSR600223-1"/>
    </source>
</evidence>
<feature type="domain" description="Peptidase S26" evidence="10">
    <location>
        <begin position="31"/>
        <end position="180"/>
    </location>
</feature>
<dbReference type="NCBIfam" id="TIGR02227">
    <property type="entry name" value="sigpep_I_bact"/>
    <property type="match status" value="1"/>
</dbReference>